<dbReference type="InterPro" id="IPR005135">
    <property type="entry name" value="Endo/exonuclease/phosphatase"/>
</dbReference>
<gene>
    <name evidence="3" type="primary">LOC113472698</name>
</gene>
<keyword evidence="2" id="KW-1185">Reference proteome</keyword>
<dbReference type="KEGG" id="dci:113472698"/>
<proteinExistence type="predicted"/>
<dbReference type="Pfam" id="PF03372">
    <property type="entry name" value="Exo_endo_phos"/>
    <property type="match status" value="1"/>
</dbReference>
<dbReference type="GO" id="GO:0003824">
    <property type="term" value="F:catalytic activity"/>
    <property type="evidence" value="ECO:0007669"/>
    <property type="project" value="InterPro"/>
</dbReference>
<dbReference type="Proteomes" id="UP000079169">
    <property type="component" value="Unplaced"/>
</dbReference>
<protein>
    <submittedName>
        <fullName evidence="3">Uncharacterized protein LOC113472698</fullName>
    </submittedName>
</protein>
<organism evidence="2 3">
    <name type="scientific">Diaphorina citri</name>
    <name type="common">Asian citrus psyllid</name>
    <dbReference type="NCBI Taxonomy" id="121845"/>
    <lineage>
        <taxon>Eukaryota</taxon>
        <taxon>Metazoa</taxon>
        <taxon>Ecdysozoa</taxon>
        <taxon>Arthropoda</taxon>
        <taxon>Hexapoda</taxon>
        <taxon>Insecta</taxon>
        <taxon>Pterygota</taxon>
        <taxon>Neoptera</taxon>
        <taxon>Paraneoptera</taxon>
        <taxon>Hemiptera</taxon>
        <taxon>Sternorrhyncha</taxon>
        <taxon>Psylloidea</taxon>
        <taxon>Psyllidae</taxon>
        <taxon>Diaphorininae</taxon>
        <taxon>Diaphorina</taxon>
    </lineage>
</organism>
<dbReference type="RefSeq" id="XP_026688288.1">
    <property type="nucleotide sequence ID" value="XM_026832487.1"/>
</dbReference>
<accession>A0A3Q0JMB1</accession>
<dbReference type="InterPro" id="IPR036691">
    <property type="entry name" value="Endo/exonu/phosph_ase_sf"/>
</dbReference>
<feature type="domain" description="Endonuclease/exonuclease/phosphatase" evidence="1">
    <location>
        <begin position="44"/>
        <end position="179"/>
    </location>
</feature>
<reference evidence="3" key="1">
    <citation type="submission" date="2025-08" db="UniProtKB">
        <authorList>
            <consortium name="RefSeq"/>
        </authorList>
    </citation>
    <scope>IDENTIFICATION</scope>
</reference>
<evidence type="ECO:0000313" key="3">
    <source>
        <dbReference type="RefSeq" id="XP_026688288.1"/>
    </source>
</evidence>
<dbReference type="PANTHER" id="PTHR47510">
    <property type="entry name" value="REVERSE TRANSCRIPTASE DOMAIN-CONTAINING PROTEIN"/>
    <property type="match status" value="1"/>
</dbReference>
<evidence type="ECO:0000313" key="2">
    <source>
        <dbReference type="Proteomes" id="UP000079169"/>
    </source>
</evidence>
<dbReference type="Gene3D" id="3.60.10.10">
    <property type="entry name" value="Endonuclease/exonuclease/phosphatase"/>
    <property type="match status" value="1"/>
</dbReference>
<dbReference type="GeneID" id="113472698"/>
<name>A0A3Q0JMB1_DIACI</name>
<dbReference type="AlphaFoldDB" id="A0A3Q0JMB1"/>
<dbReference type="SUPFAM" id="SSF56219">
    <property type="entry name" value="DNase I-like"/>
    <property type="match status" value="1"/>
</dbReference>
<dbReference type="PaxDb" id="121845-A0A3Q0JMB1"/>
<evidence type="ECO:0000259" key="1">
    <source>
        <dbReference type="Pfam" id="PF03372"/>
    </source>
</evidence>
<dbReference type="PANTHER" id="PTHR47510:SF3">
    <property type="entry name" value="ENDO_EXONUCLEASE_PHOSPHATASE DOMAIN-CONTAINING PROTEIN"/>
    <property type="match status" value="1"/>
</dbReference>
<sequence>MTNILINDIIQDIETKEFDNIDDWFGKELRNNNNKKDVIAIHVNVRSLNNLKLNMLQIYLKNFKKVDILVLTEISLTKEQMKFYELKNYNLFSYHRANKKGGGIAVYINKNIQSSEVKIMQFKNAENIEIELNKKKLIINAVYRPPKSNVKEFIKELKKWLQNKDVKNKDVMIIGDININILEETSQKQDYVEMLSSLGIISSIQKVTREEILNGRRVSSCIDHINIRKKGNFSAGVIKEKIADHYFTYIILKNTKTNDENQLINIRIIDEEKIKRLIEEYDWDELIKTNKNAEVLYNEIVQTFHNLYVNAYKEIKIKKKYEGNHWINQEIRNEIKKKQNLWKLVKSNPGNEYLLKQYKKARNKLTNEINKAKCRDNTRKFNSCKGDMKSTWKLINNITKKKISNVKSEIEKNFRKTGLNLKTITNNFNNSFKDEIIKLKSSKENLNTALNIQPERIEERELFEIEEMTHMDLRNIVKNIHERKAAGNDGIRPKDIKNNILSLQNILLTLFNKIITEGKIPTGMKISRISPVYKKQEKDEYSNYRPIVSHATQYRH</sequence>